<dbReference type="Pfam" id="PF01926">
    <property type="entry name" value="MMR_HSR1"/>
    <property type="match status" value="1"/>
</dbReference>
<dbReference type="Proteomes" id="UP001445335">
    <property type="component" value="Unassembled WGS sequence"/>
</dbReference>
<dbReference type="Pfam" id="PF10396">
    <property type="entry name" value="TrmE_N"/>
    <property type="match status" value="1"/>
</dbReference>
<evidence type="ECO:0000313" key="10">
    <source>
        <dbReference type="Proteomes" id="UP001445335"/>
    </source>
</evidence>
<comment type="similarity">
    <text evidence="2">Belongs to the TRAFAC class TrmE-Era-EngA-EngB-Septin-like GTPase superfamily. TrmE GTPase family.</text>
</comment>
<evidence type="ECO:0000259" key="7">
    <source>
        <dbReference type="Pfam" id="PF10396"/>
    </source>
</evidence>
<dbReference type="InterPro" id="IPR027417">
    <property type="entry name" value="P-loop_NTPase"/>
</dbReference>
<dbReference type="Gene3D" id="3.30.1360.120">
    <property type="entry name" value="Probable tRNA modification gtpase trme, domain 1"/>
    <property type="match status" value="1"/>
</dbReference>
<evidence type="ECO:0000256" key="5">
    <source>
        <dbReference type="ARBA" id="ARBA00023134"/>
    </source>
</evidence>
<dbReference type="GO" id="GO:0030488">
    <property type="term" value="P:tRNA methylation"/>
    <property type="evidence" value="ECO:0007669"/>
    <property type="project" value="TreeGrafter"/>
</dbReference>
<evidence type="ECO:0000256" key="4">
    <source>
        <dbReference type="ARBA" id="ARBA00022741"/>
    </source>
</evidence>
<dbReference type="InterPro" id="IPR004520">
    <property type="entry name" value="GTPase_MnmE"/>
</dbReference>
<dbReference type="InterPro" id="IPR031168">
    <property type="entry name" value="G_TrmE"/>
</dbReference>
<dbReference type="AlphaFoldDB" id="A0AAW1SD17"/>
<dbReference type="GO" id="GO:0005739">
    <property type="term" value="C:mitochondrion"/>
    <property type="evidence" value="ECO:0007669"/>
    <property type="project" value="UniProtKB-SubCell"/>
</dbReference>
<dbReference type="GO" id="GO:0003924">
    <property type="term" value="F:GTPase activity"/>
    <property type="evidence" value="ECO:0007669"/>
    <property type="project" value="InterPro"/>
</dbReference>
<comment type="subcellular location">
    <subcellularLocation>
        <location evidence="1">Mitochondrion</location>
    </subcellularLocation>
</comment>
<dbReference type="GO" id="GO:0005525">
    <property type="term" value="F:GTP binding"/>
    <property type="evidence" value="ECO:0007669"/>
    <property type="project" value="UniProtKB-KW"/>
</dbReference>
<organism evidence="9 10">
    <name type="scientific">Elliptochloris bilobata</name>
    <dbReference type="NCBI Taxonomy" id="381761"/>
    <lineage>
        <taxon>Eukaryota</taxon>
        <taxon>Viridiplantae</taxon>
        <taxon>Chlorophyta</taxon>
        <taxon>core chlorophytes</taxon>
        <taxon>Trebouxiophyceae</taxon>
        <taxon>Trebouxiophyceae incertae sedis</taxon>
        <taxon>Elliptochloris clade</taxon>
        <taxon>Elliptochloris</taxon>
    </lineage>
</organism>
<keyword evidence="5" id="KW-0342">GTP-binding</keyword>
<name>A0AAW1SD17_9CHLO</name>
<evidence type="ECO:0008006" key="11">
    <source>
        <dbReference type="Google" id="ProtNLM"/>
    </source>
</evidence>
<dbReference type="EMBL" id="JALJOU010000005">
    <property type="protein sequence ID" value="KAK9843799.1"/>
    <property type="molecule type" value="Genomic_DNA"/>
</dbReference>
<feature type="domain" description="MnmE helical" evidence="8">
    <location>
        <begin position="104"/>
        <end position="397"/>
    </location>
</feature>
<evidence type="ECO:0000259" key="8">
    <source>
        <dbReference type="Pfam" id="PF12631"/>
    </source>
</evidence>
<dbReference type="Pfam" id="PF12631">
    <property type="entry name" value="MnmE_helical"/>
    <property type="match status" value="1"/>
</dbReference>
<sequence>MSGPNADTALQSLLSHGTALPRPRTATLAKLHNPATGQMLDRGVVLRFPAPASFTGEDVVELHVHGGAAVVRSVLDALTALPGVRLAEPGEFTRRAFELGKMDLTEVEGVADLLAADTAAQQRQALAHASGEHSARLEIWRGEMLSCLAHTEAVIDFGEEEGLAEGVLAGVRPRIAALLSSLEQHLGAGRRGQLVRSGVRVALMGRPNAGKSSLLNALAGRPAAIVAAQPGTTRDALEVALEVGGYKVLVTDTAGVRAAKGEVEAEGVRRALAAAAAADVVAVVADAAAHPPRRSPSAAAVSCRTGEGMDTLLAELRGAVAAAAGGGGAADDAALVTRERHQRHLAAAVAALQRHQEAGPAAELAAEELRSAARELGRLTGAIDTEAVLDSVFSEFCIGK</sequence>
<dbReference type="GO" id="GO:0002098">
    <property type="term" value="P:tRNA wobble uridine modification"/>
    <property type="evidence" value="ECO:0007669"/>
    <property type="project" value="TreeGrafter"/>
</dbReference>
<dbReference type="SUPFAM" id="SSF52540">
    <property type="entry name" value="P-loop containing nucleoside triphosphate hydrolases"/>
    <property type="match status" value="1"/>
</dbReference>
<evidence type="ECO:0000256" key="2">
    <source>
        <dbReference type="ARBA" id="ARBA00011043"/>
    </source>
</evidence>
<feature type="domain" description="G" evidence="6">
    <location>
        <begin position="200"/>
        <end position="289"/>
    </location>
</feature>
<evidence type="ECO:0000256" key="3">
    <source>
        <dbReference type="ARBA" id="ARBA00022694"/>
    </source>
</evidence>
<dbReference type="InterPro" id="IPR025867">
    <property type="entry name" value="MnmE_helical"/>
</dbReference>
<dbReference type="InterPro" id="IPR027266">
    <property type="entry name" value="TrmE/GcvT-like"/>
</dbReference>
<feature type="domain" description="GTP-binding protein TrmE N-terminal" evidence="7">
    <location>
        <begin position="1"/>
        <end position="101"/>
    </location>
</feature>
<dbReference type="CDD" id="cd14858">
    <property type="entry name" value="TrmE_N"/>
    <property type="match status" value="1"/>
</dbReference>
<dbReference type="InterPro" id="IPR005225">
    <property type="entry name" value="Small_GTP-bd"/>
</dbReference>
<evidence type="ECO:0000313" key="9">
    <source>
        <dbReference type="EMBL" id="KAK9843799.1"/>
    </source>
</evidence>
<dbReference type="InterPro" id="IPR006073">
    <property type="entry name" value="GTP-bd"/>
</dbReference>
<dbReference type="PRINTS" id="PR00326">
    <property type="entry name" value="GTP1OBG"/>
</dbReference>
<keyword evidence="3" id="KW-0819">tRNA processing</keyword>
<dbReference type="HAMAP" id="MF_00379">
    <property type="entry name" value="GTPase_MnmE"/>
    <property type="match status" value="1"/>
</dbReference>
<keyword evidence="10" id="KW-1185">Reference proteome</keyword>
<evidence type="ECO:0000256" key="1">
    <source>
        <dbReference type="ARBA" id="ARBA00004173"/>
    </source>
</evidence>
<reference evidence="9 10" key="1">
    <citation type="journal article" date="2024" name="Nat. Commun.">
        <title>Phylogenomics reveals the evolutionary origins of lichenization in chlorophyte algae.</title>
        <authorList>
            <person name="Puginier C."/>
            <person name="Libourel C."/>
            <person name="Otte J."/>
            <person name="Skaloud P."/>
            <person name="Haon M."/>
            <person name="Grisel S."/>
            <person name="Petersen M."/>
            <person name="Berrin J.G."/>
            <person name="Delaux P.M."/>
            <person name="Dal Grande F."/>
            <person name="Keller J."/>
        </authorList>
    </citation>
    <scope>NUCLEOTIDE SEQUENCE [LARGE SCALE GENOMIC DNA]</scope>
    <source>
        <strain evidence="9 10">SAG 245.80</strain>
    </source>
</reference>
<dbReference type="Gene3D" id="1.20.120.430">
    <property type="entry name" value="tRNA modification GTPase MnmE domain 2"/>
    <property type="match status" value="1"/>
</dbReference>
<accession>A0AAW1SD17</accession>
<keyword evidence="4" id="KW-0547">Nucleotide-binding</keyword>
<dbReference type="PANTHER" id="PTHR42714">
    <property type="entry name" value="TRNA MODIFICATION GTPASE GTPBP3"/>
    <property type="match status" value="1"/>
</dbReference>
<dbReference type="SUPFAM" id="SSF116878">
    <property type="entry name" value="TrmE connector domain"/>
    <property type="match status" value="1"/>
</dbReference>
<dbReference type="InterPro" id="IPR018948">
    <property type="entry name" value="GTP-bd_TrmE_N"/>
</dbReference>
<dbReference type="InterPro" id="IPR027368">
    <property type="entry name" value="MnmE_dom2"/>
</dbReference>
<proteinExistence type="inferred from homology"/>
<dbReference type="CDD" id="cd04164">
    <property type="entry name" value="trmE"/>
    <property type="match status" value="1"/>
</dbReference>
<dbReference type="Gene3D" id="3.40.50.300">
    <property type="entry name" value="P-loop containing nucleotide triphosphate hydrolases"/>
    <property type="match status" value="1"/>
</dbReference>
<dbReference type="PANTHER" id="PTHR42714:SF2">
    <property type="entry name" value="TRNA MODIFICATION GTPASE GTPBP3, MITOCHONDRIAL"/>
    <property type="match status" value="1"/>
</dbReference>
<dbReference type="FunFam" id="3.30.1360.120:FF:000007">
    <property type="entry name" value="tRNA modification GTPase GTPBP3, mitochondrial"/>
    <property type="match status" value="1"/>
</dbReference>
<gene>
    <name evidence="9" type="ORF">WJX81_006811</name>
</gene>
<protein>
    <recommendedName>
        <fullName evidence="11">TrmE-type G domain-containing protein</fullName>
    </recommendedName>
</protein>
<evidence type="ECO:0000259" key="6">
    <source>
        <dbReference type="Pfam" id="PF01926"/>
    </source>
</evidence>
<dbReference type="NCBIfam" id="TIGR00231">
    <property type="entry name" value="small_GTP"/>
    <property type="match status" value="1"/>
</dbReference>
<comment type="caution">
    <text evidence="9">The sequence shown here is derived from an EMBL/GenBank/DDBJ whole genome shotgun (WGS) entry which is preliminary data.</text>
</comment>